<dbReference type="EMBL" id="CM011688">
    <property type="protein sequence ID" value="TMS09798.1"/>
    <property type="molecule type" value="Genomic_DNA"/>
</dbReference>
<evidence type="ECO:0000313" key="2">
    <source>
        <dbReference type="Proteomes" id="UP000793456"/>
    </source>
</evidence>
<reference evidence="1" key="1">
    <citation type="submission" date="2018-11" db="EMBL/GenBank/DDBJ databases">
        <title>The sequence and de novo assembly of Larimichthys crocea genome using PacBio and Hi-C technologies.</title>
        <authorList>
            <person name="Xu P."/>
            <person name="Chen B."/>
            <person name="Zhou Z."/>
            <person name="Ke Q."/>
            <person name="Wu Y."/>
            <person name="Bai H."/>
            <person name="Pu F."/>
        </authorList>
    </citation>
    <scope>NUCLEOTIDE SEQUENCE</scope>
    <source>
        <tissue evidence="1">Muscle</tissue>
    </source>
</reference>
<keyword evidence="2" id="KW-1185">Reference proteome</keyword>
<gene>
    <name evidence="1" type="ORF">E3U43_002457</name>
</gene>
<protein>
    <submittedName>
        <fullName evidence="1">Uncharacterized protein</fullName>
    </submittedName>
</protein>
<name>A0ACD3QRM9_LARCR</name>
<evidence type="ECO:0000313" key="1">
    <source>
        <dbReference type="EMBL" id="TMS09798.1"/>
    </source>
</evidence>
<organism evidence="1 2">
    <name type="scientific">Larimichthys crocea</name>
    <name type="common">Large yellow croaker</name>
    <name type="synonym">Pseudosciaena crocea</name>
    <dbReference type="NCBI Taxonomy" id="215358"/>
    <lineage>
        <taxon>Eukaryota</taxon>
        <taxon>Metazoa</taxon>
        <taxon>Chordata</taxon>
        <taxon>Craniata</taxon>
        <taxon>Vertebrata</taxon>
        <taxon>Euteleostomi</taxon>
        <taxon>Actinopterygii</taxon>
        <taxon>Neopterygii</taxon>
        <taxon>Teleostei</taxon>
        <taxon>Neoteleostei</taxon>
        <taxon>Acanthomorphata</taxon>
        <taxon>Eupercaria</taxon>
        <taxon>Sciaenidae</taxon>
        <taxon>Larimichthys</taxon>
    </lineage>
</organism>
<comment type="caution">
    <text evidence="1">The sequence shown here is derived from an EMBL/GenBank/DDBJ whole genome shotgun (WGS) entry which is preliminary data.</text>
</comment>
<accession>A0ACD3QRM9</accession>
<sequence length="346" mass="38683">MSSRKRRRNYKDIKCVFFPDEVENKFQKVNREPPSLSSVSSAKSWERTSSHQERKLSAIRNLALSALESAGHSNEDPVNIAWSSSDSEQSDDETRQRHASKVVAQQQQQQRPQRPGRPTAPIQSYTTALRMLSTDKEELPVIDTDSDLDGSEEGFVIDSGQQISECESESLDGKQELPLQLTNERGLEISGSGSDVVNDGHVMTSSTLDSECFPLQTELIMKGTPGAVMWVLNVIAIFEPPPFKSDRWLSVFFETNNFAHTFCSSRTPDKPGVLVLEVLEVQEECSMQLAHCEHHGPPGEGHRHNNPVSEKRVRMLVLFNRETASQLIPCALEISSTYIHHGKVSP</sequence>
<dbReference type="Proteomes" id="UP000793456">
    <property type="component" value="Chromosome XV"/>
</dbReference>
<proteinExistence type="predicted"/>